<keyword evidence="6" id="KW-1185">Reference proteome</keyword>
<evidence type="ECO:0000256" key="1">
    <source>
        <dbReference type="ARBA" id="ARBA00022737"/>
    </source>
</evidence>
<keyword evidence="1" id="KW-0677">Repeat</keyword>
<feature type="compositionally biased region" description="Basic and acidic residues" evidence="3">
    <location>
        <begin position="245"/>
        <end position="255"/>
    </location>
</feature>
<dbReference type="SUPFAM" id="SSF48452">
    <property type="entry name" value="TPR-like"/>
    <property type="match status" value="1"/>
</dbReference>
<reference evidence="5 6" key="1">
    <citation type="submission" date="2023-01" db="EMBL/GenBank/DDBJ databases">
        <title>Analysis of 21 Apiospora genomes using comparative genomics revels a genus with tremendous synthesis potential of carbohydrate active enzymes and secondary metabolites.</title>
        <authorList>
            <person name="Sorensen T."/>
        </authorList>
    </citation>
    <scope>NUCLEOTIDE SEQUENCE [LARGE SCALE GENOMIC DNA]</scope>
    <source>
        <strain evidence="5 6">CBS 114990</strain>
    </source>
</reference>
<protein>
    <submittedName>
        <fullName evidence="5">HAT1-interacting factor 1</fullName>
    </submittedName>
</protein>
<accession>A0ABR1X1W8</accession>
<dbReference type="Gene3D" id="1.25.40.10">
    <property type="entry name" value="Tetratricopeptide repeat domain"/>
    <property type="match status" value="2"/>
</dbReference>
<comment type="caution">
    <text evidence="5">The sequence shown here is derived from an EMBL/GenBank/DDBJ whole genome shotgun (WGS) entry which is preliminary data.</text>
</comment>
<sequence length="499" mass="53690">MAEPTPTDTPTLSAVPSAVVSAVGTPQSLPPMDAEEREKSIKVSLADLTAKAGSLYVQKKYDEASEVFAQAAEMQAEFNGEMSPDNADILYLYGRCLFKVGQSKSDVLGGKAGTEKKKPKAANGAAKSKAATAEASTAMALDDIKEEEQKTDAEKVAEEGVAIVAKNASGSGLEGGEKVPEAKKPLFQFTGDENFEGSDEDEDAEEEGEGEEEEEEDDLAVAFEVLDLARVMFEKQLEQGDADAADSKGKEKADDSTPSSRHVQERLADTHDLLAEISLENEKFPLAVNDTRASLKYKSALYPEESEVIAEAHFKLSLALEFASITTDSQDEDGQGPKALDEDMRNEAISELEKAIASTRMKLQNEEVDLATIHAPEENEASRKRILEVKDIIADMEQRLVDLKNPVDVEGALGAENPMTGLLGAALGESKAETEARIQEAKKNANDLSGLVRKKEKKAEAEAEAEAAESNGKRKAEEPALGVEEVKRAKTEEPQPAET</sequence>
<feature type="region of interest" description="Disordered" evidence="3">
    <location>
        <begin position="1"/>
        <end position="35"/>
    </location>
</feature>
<dbReference type="RefSeq" id="XP_066672318.1">
    <property type="nucleotide sequence ID" value="XM_066808700.1"/>
</dbReference>
<feature type="compositionally biased region" description="Low complexity" evidence="3">
    <location>
        <begin position="121"/>
        <end position="140"/>
    </location>
</feature>
<organism evidence="5 6">
    <name type="scientific">Apiospora hydei</name>
    <dbReference type="NCBI Taxonomy" id="1337664"/>
    <lineage>
        <taxon>Eukaryota</taxon>
        <taxon>Fungi</taxon>
        <taxon>Dikarya</taxon>
        <taxon>Ascomycota</taxon>
        <taxon>Pezizomycotina</taxon>
        <taxon>Sordariomycetes</taxon>
        <taxon>Xylariomycetidae</taxon>
        <taxon>Amphisphaeriales</taxon>
        <taxon>Apiosporaceae</taxon>
        <taxon>Apiospora</taxon>
    </lineage>
</organism>
<evidence type="ECO:0000313" key="5">
    <source>
        <dbReference type="EMBL" id="KAK8089424.1"/>
    </source>
</evidence>
<dbReference type="InterPro" id="IPR019544">
    <property type="entry name" value="Tetratricopeptide_SHNi-TPR_dom"/>
</dbReference>
<proteinExistence type="predicted"/>
<dbReference type="Pfam" id="PF10516">
    <property type="entry name" value="SHNi-TPR"/>
    <property type="match status" value="1"/>
</dbReference>
<gene>
    <name evidence="5" type="ORF">PG997_004385</name>
</gene>
<name>A0ABR1X1W8_9PEZI</name>
<feature type="compositionally biased region" description="Basic and acidic residues" evidence="3">
    <location>
        <begin position="471"/>
        <end position="493"/>
    </location>
</feature>
<feature type="compositionally biased region" description="Acidic residues" evidence="3">
    <location>
        <begin position="193"/>
        <end position="219"/>
    </location>
</feature>
<feature type="region of interest" description="Disordered" evidence="3">
    <location>
        <begin position="239"/>
        <end position="265"/>
    </location>
</feature>
<feature type="domain" description="Tetratricopeptide SHNi-TPR" evidence="4">
    <location>
        <begin position="268"/>
        <end position="305"/>
    </location>
</feature>
<feature type="compositionally biased region" description="Low complexity" evidence="3">
    <location>
        <begin position="13"/>
        <end position="23"/>
    </location>
</feature>
<feature type="compositionally biased region" description="Basic and acidic residues" evidence="3">
    <location>
        <begin position="175"/>
        <end position="184"/>
    </location>
</feature>
<dbReference type="InterPro" id="IPR011990">
    <property type="entry name" value="TPR-like_helical_dom_sf"/>
</dbReference>
<dbReference type="InterPro" id="IPR051730">
    <property type="entry name" value="NASP-like"/>
</dbReference>
<evidence type="ECO:0000313" key="6">
    <source>
        <dbReference type="Proteomes" id="UP001433268"/>
    </source>
</evidence>
<feature type="compositionally biased region" description="Basic and acidic residues" evidence="3">
    <location>
        <begin position="147"/>
        <end position="158"/>
    </location>
</feature>
<evidence type="ECO:0000256" key="3">
    <source>
        <dbReference type="SAM" id="MobiDB-lite"/>
    </source>
</evidence>
<dbReference type="PANTHER" id="PTHR15081:SF1">
    <property type="entry name" value="NUCLEAR AUTOANTIGENIC SPERM PROTEIN"/>
    <property type="match status" value="1"/>
</dbReference>
<feature type="region of interest" description="Disordered" evidence="3">
    <location>
        <begin position="108"/>
        <end position="219"/>
    </location>
</feature>
<feature type="compositionally biased region" description="Polar residues" evidence="3">
    <location>
        <begin position="1"/>
        <end position="12"/>
    </location>
</feature>
<evidence type="ECO:0000259" key="4">
    <source>
        <dbReference type="Pfam" id="PF10516"/>
    </source>
</evidence>
<dbReference type="Proteomes" id="UP001433268">
    <property type="component" value="Unassembled WGS sequence"/>
</dbReference>
<keyword evidence="2" id="KW-0802">TPR repeat</keyword>
<evidence type="ECO:0000256" key="2">
    <source>
        <dbReference type="ARBA" id="ARBA00022803"/>
    </source>
</evidence>
<dbReference type="PANTHER" id="PTHR15081">
    <property type="entry name" value="NUCLEAR AUTOANTIGENIC SPERM PROTEIN NASP -RELATED"/>
    <property type="match status" value="1"/>
</dbReference>
<feature type="region of interest" description="Disordered" evidence="3">
    <location>
        <begin position="442"/>
        <end position="499"/>
    </location>
</feature>
<dbReference type="EMBL" id="JAQQWN010000004">
    <property type="protein sequence ID" value="KAK8089424.1"/>
    <property type="molecule type" value="Genomic_DNA"/>
</dbReference>
<dbReference type="GeneID" id="92041760"/>